<keyword evidence="3" id="KW-1185">Reference proteome</keyword>
<proteinExistence type="predicted"/>
<gene>
    <name evidence="2" type="ORF">SAMN04488055_4162</name>
</gene>
<keyword evidence="1" id="KW-1133">Transmembrane helix</keyword>
<keyword evidence="1" id="KW-0812">Transmembrane</keyword>
<dbReference type="Proteomes" id="UP000185003">
    <property type="component" value="Unassembled WGS sequence"/>
</dbReference>
<dbReference type="RefSeq" id="WP_143197539.1">
    <property type="nucleotide sequence ID" value="NZ_FSRA01000002.1"/>
</dbReference>
<organism evidence="2 3">
    <name type="scientific">Chitinophaga niabensis</name>
    <dbReference type="NCBI Taxonomy" id="536979"/>
    <lineage>
        <taxon>Bacteria</taxon>
        <taxon>Pseudomonadati</taxon>
        <taxon>Bacteroidota</taxon>
        <taxon>Chitinophagia</taxon>
        <taxon>Chitinophagales</taxon>
        <taxon>Chitinophagaceae</taxon>
        <taxon>Chitinophaga</taxon>
    </lineage>
</organism>
<accession>A0A1N6JMB5</accession>
<dbReference type="InterPro" id="IPR019734">
    <property type="entry name" value="TPR_rpt"/>
</dbReference>
<name>A0A1N6JMB5_9BACT</name>
<dbReference type="GO" id="GO:0032991">
    <property type="term" value="C:protein-containing complex"/>
    <property type="evidence" value="ECO:0007669"/>
    <property type="project" value="UniProtKB-ARBA"/>
</dbReference>
<dbReference type="Gene3D" id="1.25.40.10">
    <property type="entry name" value="Tetratricopeptide repeat domain"/>
    <property type="match status" value="1"/>
</dbReference>
<dbReference type="OrthoDB" id="657771at2"/>
<keyword evidence="1" id="KW-0472">Membrane</keyword>
<dbReference type="GO" id="GO:0012505">
    <property type="term" value="C:endomembrane system"/>
    <property type="evidence" value="ECO:0007669"/>
    <property type="project" value="UniProtKB-ARBA"/>
</dbReference>
<dbReference type="SMART" id="SM00028">
    <property type="entry name" value="TPR"/>
    <property type="match status" value="3"/>
</dbReference>
<evidence type="ECO:0000313" key="2">
    <source>
        <dbReference type="EMBL" id="SIO45331.1"/>
    </source>
</evidence>
<dbReference type="STRING" id="536979.SAMN04488055_4162"/>
<feature type="transmembrane region" description="Helical" evidence="1">
    <location>
        <begin position="40"/>
        <end position="57"/>
    </location>
</feature>
<reference evidence="2 3" key="1">
    <citation type="submission" date="2016-11" db="EMBL/GenBank/DDBJ databases">
        <authorList>
            <person name="Jaros S."/>
            <person name="Januszkiewicz K."/>
            <person name="Wedrychowicz H."/>
        </authorList>
    </citation>
    <scope>NUCLEOTIDE SEQUENCE [LARGE SCALE GENOMIC DNA]</scope>
    <source>
        <strain evidence="2 3">DSM 24787</strain>
    </source>
</reference>
<evidence type="ECO:0000313" key="3">
    <source>
        <dbReference type="Proteomes" id="UP000185003"/>
    </source>
</evidence>
<evidence type="ECO:0000256" key="1">
    <source>
        <dbReference type="SAM" id="Phobius"/>
    </source>
</evidence>
<protein>
    <submittedName>
        <fullName evidence="2">Tetratricopeptide repeat-containing protein</fullName>
    </submittedName>
</protein>
<dbReference type="AlphaFoldDB" id="A0A1N6JMB5"/>
<dbReference type="InterPro" id="IPR011990">
    <property type="entry name" value="TPR-like_helical_dom_sf"/>
</dbReference>
<dbReference type="EMBL" id="FSRA01000002">
    <property type="protein sequence ID" value="SIO45331.1"/>
    <property type="molecule type" value="Genomic_DNA"/>
</dbReference>
<dbReference type="Pfam" id="PF09295">
    <property type="entry name" value="ChAPs"/>
    <property type="match status" value="1"/>
</dbReference>
<sequence>MDPIHNGCTQCGSPDYEAGYVNNLCRECRQQMSRFPIAGWVKWSAAGVAALFLFSLFNMPKAIKASMTYNKARQLFDDHKYESAEKAFHQILQRYPSNFKMNAYYAMSAYHNEHYAISDSVLGPWRGRSIEDQETTNMVNSLLSIDEDLKLSDESIYARLDSTASVKESIDIIKTYSLAHKEEVAAKLLLASYYSSDSNYTGVISLCEEVRTLKPDILFGLRLLAQAYCEQKQYEKGLTVCDQMLADHAESIDGLILKGKILLKQKQDKKALQIARQVYEIAPSDIRTIRMLALASHFNGDKATAKTMQDNLIAIEDTAGVTWLNNVIHNNISYRD</sequence>
<dbReference type="InterPro" id="IPR015374">
    <property type="entry name" value="ChAPs"/>
</dbReference>
<dbReference type="GO" id="GO:0016192">
    <property type="term" value="P:vesicle-mediated transport"/>
    <property type="evidence" value="ECO:0007669"/>
    <property type="project" value="UniProtKB-ARBA"/>
</dbReference>
<dbReference type="SUPFAM" id="SSF48452">
    <property type="entry name" value="TPR-like"/>
    <property type="match status" value="1"/>
</dbReference>
<dbReference type="GO" id="GO:0005737">
    <property type="term" value="C:cytoplasm"/>
    <property type="evidence" value="ECO:0007669"/>
    <property type="project" value="UniProtKB-ARBA"/>
</dbReference>